<feature type="domain" description="Cadherin" evidence="11">
    <location>
        <begin position="278"/>
        <end position="374"/>
    </location>
</feature>
<evidence type="ECO:0000313" key="13">
    <source>
        <dbReference type="Proteomes" id="UP000215902"/>
    </source>
</evidence>
<comment type="subcellular location">
    <subcellularLocation>
        <location evidence="1">Membrane</location>
        <topology evidence="1">Single-pass membrane protein</topology>
    </subcellularLocation>
</comment>
<sequence>CASAVDTKTGSCTRKRRQSEAIRVDTKQISVCQRCLHARIQLPAARLGVSRGVAHGCTLEAENIYVYDYTPAGTVVMPVIVKSPDTLDHAATSIDTQNAGMPLEVLSNNSLLLKSPMTGVKVLRITCGDGEKKLLIVNMIDTDNNAPVWDSWNYTYSVRETEPVPYELKVKPKATDEPDKNSGQRLEYSILPSEYSSYFSLLNPSQSVMNISLIKQLDYETVQQVVLILKVSDYNTTGQKVFEVNTTLTVNIINEDDTNPVWLNCTAGAPSGVCYVRELLSNSTSGTLISPPIKAVDGDIGLNAAIFYTIVSQSPSNIVNIDNATGALSLITNLPDSERYSIVLFATQANNGDRKTNTELQLNIVAASYTPPVFDSTLYNVTVMENNPQGLVVVVKTIDHLRRSVTYHLSGFLDVFSIGASTGELRAIKSLDYESKSSYTLNVSASDGTGWGFTTVLVLVGNDNEYNPTFDSAEYTFAAAKRENGLEVGRVSAVDGDGSTVTFSIMDTDYRKLFAVDAKLGIITINTIPANLAEKSYRFSVTASDGSRTSSVTVIVNFDSALINVANASVSTIPLIVLGCVFAVIIISVIVAFLLYRRYSAKQADSETGPPDGSELPDSYDYHDMNEFGGTSLQDNPLDGYNNYMFGDQAGSDVGSFNRERDQGELFVSNGVYQLGSANDYYSSMTNGSIHTVSGEGSLVGSQRTLMHSSRPRQLHAGSNLNVVQVENAVDAASDLPNSQGDQLGRNGGPGLTVYF</sequence>
<evidence type="ECO:0000256" key="4">
    <source>
        <dbReference type="ARBA" id="ARBA00022737"/>
    </source>
</evidence>
<dbReference type="GO" id="GO:0007043">
    <property type="term" value="P:cell-cell junction assembly"/>
    <property type="evidence" value="ECO:0007669"/>
    <property type="project" value="TreeGrafter"/>
</dbReference>
<dbReference type="Gene3D" id="2.60.40.60">
    <property type="entry name" value="Cadherins"/>
    <property type="match status" value="4"/>
</dbReference>
<dbReference type="AlphaFoldDB" id="A0A267EGK7"/>
<keyword evidence="7 10" id="KW-0472">Membrane</keyword>
<comment type="caution">
    <text evidence="12">The sequence shown here is derived from an EMBL/GenBank/DDBJ whole genome shotgun (WGS) entry which is preliminary data.</text>
</comment>
<dbReference type="PANTHER" id="PTHR24027:SF422">
    <property type="entry name" value="CADHERIN DOMAIN-CONTAINING PROTEIN"/>
    <property type="match status" value="1"/>
</dbReference>
<keyword evidence="6 10" id="KW-1133">Transmembrane helix</keyword>
<dbReference type="InterPro" id="IPR039808">
    <property type="entry name" value="Cadherin"/>
</dbReference>
<dbReference type="GO" id="GO:0016477">
    <property type="term" value="P:cell migration"/>
    <property type="evidence" value="ECO:0007669"/>
    <property type="project" value="TreeGrafter"/>
</dbReference>
<evidence type="ECO:0000259" key="11">
    <source>
        <dbReference type="PROSITE" id="PS50268"/>
    </source>
</evidence>
<feature type="non-terminal residue" evidence="12">
    <location>
        <position position="1"/>
    </location>
</feature>
<evidence type="ECO:0000256" key="9">
    <source>
        <dbReference type="SAM" id="MobiDB-lite"/>
    </source>
</evidence>
<dbReference type="PRINTS" id="PR00205">
    <property type="entry name" value="CADHERIN"/>
</dbReference>
<dbReference type="PROSITE" id="PS50268">
    <property type="entry name" value="CADHERIN_2"/>
    <property type="match status" value="4"/>
</dbReference>
<evidence type="ECO:0000256" key="6">
    <source>
        <dbReference type="ARBA" id="ARBA00022989"/>
    </source>
</evidence>
<dbReference type="GO" id="GO:0044331">
    <property type="term" value="P:cell-cell adhesion mediated by cadherin"/>
    <property type="evidence" value="ECO:0007669"/>
    <property type="project" value="TreeGrafter"/>
</dbReference>
<evidence type="ECO:0000256" key="2">
    <source>
        <dbReference type="ARBA" id="ARBA00022692"/>
    </source>
</evidence>
<evidence type="ECO:0000256" key="1">
    <source>
        <dbReference type="ARBA" id="ARBA00004167"/>
    </source>
</evidence>
<dbReference type="GO" id="GO:0016342">
    <property type="term" value="C:catenin complex"/>
    <property type="evidence" value="ECO:0007669"/>
    <property type="project" value="TreeGrafter"/>
</dbReference>
<dbReference type="InterPro" id="IPR002126">
    <property type="entry name" value="Cadherin-like_dom"/>
</dbReference>
<evidence type="ECO:0000256" key="5">
    <source>
        <dbReference type="ARBA" id="ARBA00022837"/>
    </source>
</evidence>
<dbReference type="GO" id="GO:0007156">
    <property type="term" value="P:homophilic cell adhesion via plasma membrane adhesion molecules"/>
    <property type="evidence" value="ECO:0007669"/>
    <property type="project" value="InterPro"/>
</dbReference>
<evidence type="ECO:0000256" key="8">
    <source>
        <dbReference type="PROSITE-ProRule" id="PRU00043"/>
    </source>
</evidence>
<dbReference type="GO" id="GO:0016339">
    <property type="term" value="P:calcium-dependent cell-cell adhesion via plasma membrane cell adhesion molecules"/>
    <property type="evidence" value="ECO:0007669"/>
    <property type="project" value="TreeGrafter"/>
</dbReference>
<dbReference type="GO" id="GO:0034332">
    <property type="term" value="P:adherens junction organization"/>
    <property type="evidence" value="ECO:0007669"/>
    <property type="project" value="TreeGrafter"/>
</dbReference>
<dbReference type="Pfam" id="PF00028">
    <property type="entry name" value="Cadherin"/>
    <property type="match status" value="2"/>
</dbReference>
<feature type="compositionally biased region" description="Gly residues" evidence="9">
    <location>
        <begin position="746"/>
        <end position="756"/>
    </location>
</feature>
<keyword evidence="4" id="KW-0677">Repeat</keyword>
<dbReference type="Proteomes" id="UP000215902">
    <property type="component" value="Unassembled WGS sequence"/>
</dbReference>
<organism evidence="12 13">
    <name type="scientific">Macrostomum lignano</name>
    <dbReference type="NCBI Taxonomy" id="282301"/>
    <lineage>
        <taxon>Eukaryota</taxon>
        <taxon>Metazoa</taxon>
        <taxon>Spiralia</taxon>
        <taxon>Lophotrochozoa</taxon>
        <taxon>Platyhelminthes</taxon>
        <taxon>Rhabditophora</taxon>
        <taxon>Macrostomorpha</taxon>
        <taxon>Macrostomida</taxon>
        <taxon>Macrostomidae</taxon>
        <taxon>Macrostomum</taxon>
    </lineage>
</organism>
<feature type="transmembrane region" description="Helical" evidence="10">
    <location>
        <begin position="573"/>
        <end position="596"/>
    </location>
</feature>
<dbReference type="GO" id="GO:0008013">
    <property type="term" value="F:beta-catenin binding"/>
    <property type="evidence" value="ECO:0007669"/>
    <property type="project" value="TreeGrafter"/>
</dbReference>
<evidence type="ECO:0000256" key="10">
    <source>
        <dbReference type="SAM" id="Phobius"/>
    </source>
</evidence>
<keyword evidence="13" id="KW-1185">Reference proteome</keyword>
<name>A0A267EGK7_9PLAT</name>
<evidence type="ECO:0000256" key="7">
    <source>
        <dbReference type="ARBA" id="ARBA00023136"/>
    </source>
</evidence>
<dbReference type="OrthoDB" id="9990384at2759"/>
<dbReference type="STRING" id="282301.A0A267EGK7"/>
<keyword evidence="3" id="KW-0732">Signal</keyword>
<dbReference type="GO" id="GO:0005912">
    <property type="term" value="C:adherens junction"/>
    <property type="evidence" value="ECO:0007669"/>
    <property type="project" value="TreeGrafter"/>
</dbReference>
<feature type="domain" description="Cadherin" evidence="11">
    <location>
        <begin position="150"/>
        <end position="262"/>
    </location>
</feature>
<proteinExistence type="predicted"/>
<dbReference type="CDD" id="cd11304">
    <property type="entry name" value="Cadherin_repeat"/>
    <property type="match status" value="4"/>
</dbReference>
<dbReference type="GO" id="GO:0000902">
    <property type="term" value="P:cell morphogenesis"/>
    <property type="evidence" value="ECO:0007669"/>
    <property type="project" value="TreeGrafter"/>
</dbReference>
<dbReference type="GO" id="GO:0005509">
    <property type="term" value="F:calcium ion binding"/>
    <property type="evidence" value="ECO:0007669"/>
    <property type="project" value="UniProtKB-UniRule"/>
</dbReference>
<dbReference type="InterPro" id="IPR015919">
    <property type="entry name" value="Cadherin-like_sf"/>
</dbReference>
<dbReference type="SMART" id="SM00112">
    <property type="entry name" value="CA"/>
    <property type="match status" value="4"/>
</dbReference>
<feature type="domain" description="Cadherin" evidence="11">
    <location>
        <begin position="375"/>
        <end position="470"/>
    </location>
</feature>
<evidence type="ECO:0000313" key="12">
    <source>
        <dbReference type="EMBL" id="PAA60027.1"/>
    </source>
</evidence>
<keyword evidence="5 8" id="KW-0106">Calcium</keyword>
<evidence type="ECO:0000256" key="3">
    <source>
        <dbReference type="ARBA" id="ARBA00022729"/>
    </source>
</evidence>
<dbReference type="PANTHER" id="PTHR24027">
    <property type="entry name" value="CADHERIN-23"/>
    <property type="match status" value="1"/>
</dbReference>
<dbReference type="GO" id="GO:0045296">
    <property type="term" value="F:cadherin binding"/>
    <property type="evidence" value="ECO:0007669"/>
    <property type="project" value="TreeGrafter"/>
</dbReference>
<reference evidence="12 13" key="1">
    <citation type="submission" date="2017-06" db="EMBL/GenBank/DDBJ databases">
        <title>A platform for efficient transgenesis in Macrostomum lignano, a flatworm model organism for stem cell research.</title>
        <authorList>
            <person name="Berezikov E."/>
        </authorList>
    </citation>
    <scope>NUCLEOTIDE SEQUENCE [LARGE SCALE GENOMIC DNA]</scope>
    <source>
        <strain evidence="12">DV1</strain>
        <tissue evidence="12">Whole organism</tissue>
    </source>
</reference>
<gene>
    <name evidence="12" type="ORF">BOX15_Mlig004140g1</name>
</gene>
<feature type="domain" description="Cadherin" evidence="11">
    <location>
        <begin position="485"/>
        <end position="576"/>
    </location>
</feature>
<keyword evidence="2 10" id="KW-0812">Transmembrane</keyword>
<protein>
    <recommendedName>
        <fullName evidence="11">Cadherin domain-containing protein</fullName>
    </recommendedName>
</protein>
<feature type="region of interest" description="Disordered" evidence="9">
    <location>
        <begin position="734"/>
        <end position="756"/>
    </location>
</feature>
<dbReference type="EMBL" id="NIVC01002202">
    <property type="protein sequence ID" value="PAA60027.1"/>
    <property type="molecule type" value="Genomic_DNA"/>
</dbReference>
<dbReference type="SUPFAM" id="SSF49313">
    <property type="entry name" value="Cadherin-like"/>
    <property type="match status" value="4"/>
</dbReference>
<accession>A0A267EGK7</accession>